<name>A0A9Q2C0Y0_RALPI</name>
<reference evidence="1" key="1">
    <citation type="submission" date="2018-06" db="EMBL/GenBank/DDBJ databases">
        <authorList>
            <person name="O'Rourke A."/>
        </authorList>
    </citation>
    <scope>NUCLEOTIDE SEQUENCE</scope>
    <source>
        <strain evidence="1">132550021-3</strain>
    </source>
</reference>
<proteinExistence type="predicted"/>
<accession>A0A9Q2C0Y0</accession>
<dbReference type="AlphaFoldDB" id="A0A9Q2C0Y0"/>
<dbReference type="Proteomes" id="UP001199322">
    <property type="component" value="Unassembled WGS sequence"/>
</dbReference>
<evidence type="ECO:0000313" key="2">
    <source>
        <dbReference type="Proteomes" id="UP001199322"/>
    </source>
</evidence>
<sequence length="92" mass="10022">MQQFSGCSIQVLAVLGWGSGFRYAYTYTGFICAPWDDAMSYPQMQRLHRVSADVDSAVAAIAAGMREGRAIAERCFPAFLEGGQTEPQTPPI</sequence>
<comment type="caution">
    <text evidence="1">The sequence shown here is derived from an EMBL/GenBank/DDBJ whole genome shotgun (WGS) entry which is preliminary data.</text>
</comment>
<organism evidence="1 2">
    <name type="scientific">Ralstonia pickettii</name>
    <name type="common">Burkholderia pickettii</name>
    <dbReference type="NCBI Taxonomy" id="329"/>
    <lineage>
        <taxon>Bacteria</taxon>
        <taxon>Pseudomonadati</taxon>
        <taxon>Pseudomonadota</taxon>
        <taxon>Betaproteobacteria</taxon>
        <taxon>Burkholderiales</taxon>
        <taxon>Burkholderiaceae</taxon>
        <taxon>Ralstonia</taxon>
    </lineage>
</organism>
<evidence type="ECO:0000313" key="1">
    <source>
        <dbReference type="EMBL" id="MBX3891215.1"/>
    </source>
</evidence>
<protein>
    <submittedName>
        <fullName evidence="1">Uncharacterized protein</fullName>
    </submittedName>
</protein>
<dbReference type="EMBL" id="QGBI01000013">
    <property type="protein sequence ID" value="MBX3891215.1"/>
    <property type="molecule type" value="Genomic_DNA"/>
</dbReference>
<gene>
    <name evidence="1" type="ORF">DEE74_15230</name>
</gene>